<evidence type="ECO:0000313" key="13">
    <source>
        <dbReference type="EMBL" id="TDD44228.1"/>
    </source>
</evidence>
<evidence type="ECO:0000256" key="3">
    <source>
        <dbReference type="ARBA" id="ARBA00022448"/>
    </source>
</evidence>
<feature type="transmembrane region" description="Helical" evidence="12">
    <location>
        <begin position="267"/>
        <end position="289"/>
    </location>
</feature>
<dbReference type="PROSITE" id="PS00456">
    <property type="entry name" value="NA_SOLUT_SYMP_1"/>
    <property type="match status" value="1"/>
</dbReference>
<comment type="caution">
    <text evidence="13">The sequence shown here is derived from an EMBL/GenBank/DDBJ whole genome shotgun (WGS) entry which is preliminary data.</text>
</comment>
<evidence type="ECO:0000313" key="14">
    <source>
        <dbReference type="Proteomes" id="UP000294947"/>
    </source>
</evidence>
<feature type="transmembrane region" description="Helical" evidence="12">
    <location>
        <begin position="184"/>
        <end position="202"/>
    </location>
</feature>
<keyword evidence="3" id="KW-0813">Transport</keyword>
<dbReference type="OrthoDB" id="9764416at2"/>
<evidence type="ECO:0000256" key="7">
    <source>
        <dbReference type="ARBA" id="ARBA00022989"/>
    </source>
</evidence>
<dbReference type="GO" id="GO:0005886">
    <property type="term" value="C:plasma membrane"/>
    <property type="evidence" value="ECO:0007669"/>
    <property type="project" value="UniProtKB-SubCell"/>
</dbReference>
<feature type="transmembrane region" description="Helical" evidence="12">
    <location>
        <begin position="74"/>
        <end position="92"/>
    </location>
</feature>
<keyword evidence="7 12" id="KW-1133">Transmembrane helix</keyword>
<keyword evidence="10 12" id="KW-0472">Membrane</keyword>
<keyword evidence="6" id="KW-0769">Symport</keyword>
<dbReference type="GO" id="GO:0015123">
    <property type="term" value="F:acetate transmembrane transporter activity"/>
    <property type="evidence" value="ECO:0007669"/>
    <property type="project" value="TreeGrafter"/>
</dbReference>
<feature type="transmembrane region" description="Helical" evidence="12">
    <location>
        <begin position="425"/>
        <end position="447"/>
    </location>
</feature>
<reference evidence="13 14" key="1">
    <citation type="submission" date="2019-03" db="EMBL/GenBank/DDBJ databases">
        <title>Draft genome sequences of novel Actinobacteria.</title>
        <authorList>
            <person name="Sahin N."/>
            <person name="Ay H."/>
            <person name="Saygin H."/>
        </authorList>
    </citation>
    <scope>NUCLEOTIDE SEQUENCE [LARGE SCALE GENOMIC DNA]</scope>
    <source>
        <strain evidence="13 14">7K502</strain>
    </source>
</reference>
<evidence type="ECO:0000256" key="8">
    <source>
        <dbReference type="ARBA" id="ARBA00023053"/>
    </source>
</evidence>
<dbReference type="Pfam" id="PF00474">
    <property type="entry name" value="SSF"/>
    <property type="match status" value="1"/>
</dbReference>
<dbReference type="EMBL" id="SMKW01000034">
    <property type="protein sequence ID" value="TDD44228.1"/>
    <property type="molecule type" value="Genomic_DNA"/>
</dbReference>
<feature type="transmembrane region" description="Helical" evidence="12">
    <location>
        <begin position="118"/>
        <end position="147"/>
    </location>
</feature>
<dbReference type="PANTHER" id="PTHR48086">
    <property type="entry name" value="SODIUM/PROLINE SYMPORTER-RELATED"/>
    <property type="match status" value="1"/>
</dbReference>
<comment type="subcellular location">
    <subcellularLocation>
        <location evidence="1">Cell membrane</location>
        <topology evidence="1">Multi-pass membrane protein</topology>
    </subcellularLocation>
</comment>
<dbReference type="InterPro" id="IPR001734">
    <property type="entry name" value="Na/solute_symporter"/>
</dbReference>
<name>A0A4R4YH85_9PSEU</name>
<organism evidence="13 14">
    <name type="scientific">Saccharopolyspora elongata</name>
    <dbReference type="NCBI Taxonomy" id="2530387"/>
    <lineage>
        <taxon>Bacteria</taxon>
        <taxon>Bacillati</taxon>
        <taxon>Actinomycetota</taxon>
        <taxon>Actinomycetes</taxon>
        <taxon>Pseudonocardiales</taxon>
        <taxon>Pseudonocardiaceae</taxon>
        <taxon>Saccharopolyspora</taxon>
    </lineage>
</organism>
<feature type="transmembrane region" description="Helical" evidence="12">
    <location>
        <begin position="394"/>
        <end position="418"/>
    </location>
</feature>
<evidence type="ECO:0000256" key="4">
    <source>
        <dbReference type="ARBA" id="ARBA00022475"/>
    </source>
</evidence>
<feature type="transmembrane region" description="Helical" evidence="12">
    <location>
        <begin position="319"/>
        <end position="348"/>
    </location>
</feature>
<proteinExistence type="inferred from homology"/>
<feature type="transmembrane region" description="Helical" evidence="12">
    <location>
        <begin position="369"/>
        <end position="388"/>
    </location>
</feature>
<keyword evidence="4" id="KW-1003">Cell membrane</keyword>
<accession>A0A4R4YH85</accession>
<dbReference type="AlphaFoldDB" id="A0A4R4YH85"/>
<dbReference type="InterPro" id="IPR018212">
    <property type="entry name" value="Na/solute_symporter_CS"/>
</dbReference>
<protein>
    <submittedName>
        <fullName evidence="13">Cation acetate symporter</fullName>
    </submittedName>
</protein>
<keyword evidence="8" id="KW-0915">Sodium</keyword>
<evidence type="ECO:0000256" key="9">
    <source>
        <dbReference type="ARBA" id="ARBA00023065"/>
    </source>
</evidence>
<dbReference type="InterPro" id="IPR038377">
    <property type="entry name" value="Na/Glc_symporter_sf"/>
</dbReference>
<evidence type="ECO:0000256" key="1">
    <source>
        <dbReference type="ARBA" id="ARBA00004651"/>
    </source>
</evidence>
<dbReference type="NCBIfam" id="TIGR00813">
    <property type="entry name" value="sss"/>
    <property type="match status" value="1"/>
</dbReference>
<evidence type="ECO:0000256" key="10">
    <source>
        <dbReference type="ARBA" id="ARBA00023136"/>
    </source>
</evidence>
<dbReference type="CDD" id="cd11480">
    <property type="entry name" value="SLC5sbd_u4"/>
    <property type="match status" value="1"/>
</dbReference>
<gene>
    <name evidence="13" type="ORF">E1288_24150</name>
</gene>
<evidence type="ECO:0000256" key="5">
    <source>
        <dbReference type="ARBA" id="ARBA00022692"/>
    </source>
</evidence>
<keyword evidence="9" id="KW-0406">Ion transport</keyword>
<keyword evidence="14" id="KW-1185">Reference proteome</keyword>
<dbReference type="PROSITE" id="PS50283">
    <property type="entry name" value="NA_SOLUT_SYMP_3"/>
    <property type="match status" value="1"/>
</dbReference>
<dbReference type="GO" id="GO:0006811">
    <property type="term" value="P:monoatomic ion transport"/>
    <property type="evidence" value="ECO:0007669"/>
    <property type="project" value="UniProtKB-KW"/>
</dbReference>
<evidence type="ECO:0000256" key="2">
    <source>
        <dbReference type="ARBA" id="ARBA00006434"/>
    </source>
</evidence>
<feature type="transmembrane region" description="Helical" evidence="12">
    <location>
        <begin position="234"/>
        <end position="255"/>
    </location>
</feature>
<sequence length="516" mass="53022">MNIYTATIFTALVVLTLVITYVAARRSKSAADHFVAGGQLTGRQNGVAIAGDYISAASFLGVTGAIALTGFNGFYLAVFVPVAYVLALLLVAEPLRNLGRFTLADVLAARFGGRDVRAVMATSTVVVSTLYLVSQFVGAALLVRLLFGLDYTVAVLVIGGLTTVYTMLGGMLATSWIQIVKTTLMMGCAVALFVLVLIRYGGNPLGVFQDALDTFGAAAVAPNRSSALAGFDQLSQVFGLVFGVLGLPHVMIRFLTVPDARAARSSAITAIWVFTVFYLMIPVIGYGAATLVGRDEITAQSPAGNLAVAQLAETLGGGLLLALVAAVSFVTILAVLSGLVIATSGAIAHDLYTQVIKRGAVSPRGQLTSARIATLATSATGVVLALAAEKQNVAFLASLAFAVAASANLPALLLTIYWRRMTARAVLSGMVVGLVASVAIILLSPAVHGPSAPLGFSNPALVTVPLSLLVSVVVALAAPARGETAVRDRATFGALRTKALTGRSTADLPAATGQPT</sequence>
<dbReference type="GO" id="GO:0006847">
    <property type="term" value="P:plasma membrane acetate transport"/>
    <property type="evidence" value="ECO:0007669"/>
    <property type="project" value="TreeGrafter"/>
</dbReference>
<dbReference type="Gene3D" id="1.20.1730.10">
    <property type="entry name" value="Sodium/glucose cotransporter"/>
    <property type="match status" value="1"/>
</dbReference>
<feature type="transmembrane region" description="Helical" evidence="12">
    <location>
        <begin position="45"/>
        <end position="68"/>
    </location>
</feature>
<feature type="transmembrane region" description="Helical" evidence="12">
    <location>
        <begin position="153"/>
        <end position="177"/>
    </location>
</feature>
<dbReference type="InterPro" id="IPR050277">
    <property type="entry name" value="Sodium:Solute_Symporter"/>
</dbReference>
<dbReference type="PANTHER" id="PTHR48086:SF6">
    <property type="entry name" value="CATION_ACETATE SYMPORTER ACTP"/>
    <property type="match status" value="1"/>
</dbReference>
<evidence type="ECO:0000256" key="6">
    <source>
        <dbReference type="ARBA" id="ARBA00022847"/>
    </source>
</evidence>
<dbReference type="Proteomes" id="UP000294947">
    <property type="component" value="Unassembled WGS sequence"/>
</dbReference>
<dbReference type="GO" id="GO:0015293">
    <property type="term" value="F:symporter activity"/>
    <property type="evidence" value="ECO:0007669"/>
    <property type="project" value="UniProtKB-KW"/>
</dbReference>
<feature type="transmembrane region" description="Helical" evidence="12">
    <location>
        <begin position="459"/>
        <end position="480"/>
    </location>
</feature>
<evidence type="ECO:0000256" key="11">
    <source>
        <dbReference type="RuleBase" id="RU362091"/>
    </source>
</evidence>
<evidence type="ECO:0000256" key="12">
    <source>
        <dbReference type="SAM" id="Phobius"/>
    </source>
</evidence>
<dbReference type="RefSeq" id="WP_132488767.1">
    <property type="nucleotide sequence ID" value="NZ_SMKW01000034.1"/>
</dbReference>
<keyword evidence="5 12" id="KW-0812">Transmembrane</keyword>
<comment type="similarity">
    <text evidence="2 11">Belongs to the sodium:solute symporter (SSF) (TC 2.A.21) family.</text>
</comment>
<feature type="transmembrane region" description="Helical" evidence="12">
    <location>
        <begin position="6"/>
        <end position="24"/>
    </location>
</feature>